<dbReference type="InterPro" id="IPR017441">
    <property type="entry name" value="Protein_kinase_ATP_BS"/>
</dbReference>
<dbReference type="PROSITE" id="PS50927">
    <property type="entry name" value="BULB_LECTIN"/>
    <property type="match status" value="1"/>
</dbReference>
<dbReference type="InterPro" id="IPR011009">
    <property type="entry name" value="Kinase-like_dom_sf"/>
</dbReference>
<dbReference type="Gene3D" id="2.90.10.10">
    <property type="entry name" value="Bulb-type lectin domain"/>
    <property type="match status" value="1"/>
</dbReference>
<feature type="domain" description="Protein kinase" evidence="21">
    <location>
        <begin position="427"/>
        <end position="693"/>
    </location>
</feature>
<organism evidence="24 25">
    <name type="scientific">Eucalyptus globulus</name>
    <name type="common">Tasmanian blue gum</name>
    <dbReference type="NCBI Taxonomy" id="34317"/>
    <lineage>
        <taxon>Eukaryota</taxon>
        <taxon>Viridiplantae</taxon>
        <taxon>Streptophyta</taxon>
        <taxon>Embryophyta</taxon>
        <taxon>Tracheophyta</taxon>
        <taxon>Spermatophyta</taxon>
        <taxon>Magnoliopsida</taxon>
        <taxon>eudicotyledons</taxon>
        <taxon>Gunneridae</taxon>
        <taxon>Pentapetalae</taxon>
        <taxon>rosids</taxon>
        <taxon>malvids</taxon>
        <taxon>Myrtales</taxon>
        <taxon>Myrtaceae</taxon>
        <taxon>Myrtoideae</taxon>
        <taxon>Eucalypteae</taxon>
        <taxon>Eucalyptus</taxon>
    </lineage>
</organism>
<evidence type="ECO:0000256" key="7">
    <source>
        <dbReference type="ARBA" id="ARBA00022729"/>
    </source>
</evidence>
<dbReference type="PIRSF" id="PIRSF000641">
    <property type="entry name" value="SRK"/>
    <property type="match status" value="1"/>
</dbReference>
<dbReference type="InterPro" id="IPR024171">
    <property type="entry name" value="SRK-like_kinase"/>
</dbReference>
<protein>
    <recommendedName>
        <fullName evidence="19">Receptor-like serine/threonine-protein kinase</fullName>
        <ecNumber evidence="19">2.7.11.1</ecNumber>
    </recommendedName>
</protein>
<keyword evidence="5 19" id="KW-0808">Transferase</keyword>
<keyword evidence="13" id="KW-0472">Membrane</keyword>
<evidence type="ECO:0000256" key="15">
    <source>
        <dbReference type="ARBA" id="ARBA00023170"/>
    </source>
</evidence>
<dbReference type="FunFam" id="3.30.200.20:FF:000178">
    <property type="entry name" value="serine/threonine-protein kinase PBS1-like"/>
    <property type="match status" value="1"/>
</dbReference>
<keyword evidence="25" id="KW-1185">Reference proteome</keyword>
<dbReference type="Pfam" id="PF01453">
    <property type="entry name" value="B_lectin"/>
    <property type="match status" value="1"/>
</dbReference>
<dbReference type="CDD" id="cd00028">
    <property type="entry name" value="B_lectin"/>
    <property type="match status" value="1"/>
</dbReference>
<evidence type="ECO:0000256" key="2">
    <source>
        <dbReference type="ARBA" id="ARBA00022527"/>
    </source>
</evidence>
<dbReference type="Pfam" id="PF00069">
    <property type="entry name" value="Pkinase"/>
    <property type="match status" value="1"/>
</dbReference>
<comment type="catalytic activity">
    <reaction evidence="18 19">
        <text>L-seryl-[protein] + ATP = O-phospho-L-seryl-[protein] + ADP + H(+)</text>
        <dbReference type="Rhea" id="RHEA:17989"/>
        <dbReference type="Rhea" id="RHEA-COMP:9863"/>
        <dbReference type="Rhea" id="RHEA-COMP:11604"/>
        <dbReference type="ChEBI" id="CHEBI:15378"/>
        <dbReference type="ChEBI" id="CHEBI:29999"/>
        <dbReference type="ChEBI" id="CHEBI:30616"/>
        <dbReference type="ChEBI" id="CHEBI:83421"/>
        <dbReference type="ChEBI" id="CHEBI:456216"/>
        <dbReference type="EC" id="2.7.11.1"/>
    </reaction>
</comment>
<dbReference type="Proteomes" id="UP001634007">
    <property type="component" value="Unassembled WGS sequence"/>
</dbReference>
<comment type="catalytic activity">
    <reaction evidence="17 19">
        <text>L-threonyl-[protein] + ATP = O-phospho-L-threonyl-[protein] + ADP + H(+)</text>
        <dbReference type="Rhea" id="RHEA:46608"/>
        <dbReference type="Rhea" id="RHEA-COMP:11060"/>
        <dbReference type="Rhea" id="RHEA-COMP:11605"/>
        <dbReference type="ChEBI" id="CHEBI:15378"/>
        <dbReference type="ChEBI" id="CHEBI:30013"/>
        <dbReference type="ChEBI" id="CHEBI:30616"/>
        <dbReference type="ChEBI" id="CHEBI:61977"/>
        <dbReference type="ChEBI" id="CHEBI:456216"/>
        <dbReference type="EC" id="2.7.11.1"/>
    </reaction>
</comment>
<dbReference type="PANTHER" id="PTHR47976:SF30">
    <property type="entry name" value="RECEPTOR-LIKE SERINE_THREONINE-PROTEIN KINASE"/>
    <property type="match status" value="1"/>
</dbReference>
<evidence type="ECO:0000259" key="22">
    <source>
        <dbReference type="PROSITE" id="PS50927"/>
    </source>
</evidence>
<dbReference type="Gene3D" id="3.30.200.20">
    <property type="entry name" value="Phosphorylase Kinase, domain 1"/>
    <property type="match status" value="1"/>
</dbReference>
<evidence type="ECO:0000256" key="19">
    <source>
        <dbReference type="PIRNR" id="PIRNR000641"/>
    </source>
</evidence>
<keyword evidence="10 19" id="KW-0418">Kinase</keyword>
<keyword evidence="8" id="KW-0430">Lectin</keyword>
<dbReference type="FunFam" id="2.90.10.30:FF:000003">
    <property type="entry name" value="Os04g0303100 protein"/>
    <property type="match status" value="1"/>
</dbReference>
<keyword evidence="4" id="KW-0597">Phosphoprotein</keyword>
<feature type="binding site" evidence="20">
    <location>
        <position position="455"/>
    </location>
    <ligand>
        <name>ATP</name>
        <dbReference type="ChEBI" id="CHEBI:30616"/>
    </ligand>
</feature>
<proteinExistence type="inferred from homology"/>
<dbReference type="GO" id="GO:0005524">
    <property type="term" value="F:ATP binding"/>
    <property type="evidence" value="ECO:0007669"/>
    <property type="project" value="UniProtKB-UniRule"/>
</dbReference>
<keyword evidence="14" id="KW-1015">Disulfide bond</keyword>
<dbReference type="EMBL" id="JBJKBG010000011">
    <property type="protein sequence ID" value="KAL3715443.1"/>
    <property type="molecule type" value="Genomic_DNA"/>
</dbReference>
<evidence type="ECO:0000256" key="4">
    <source>
        <dbReference type="ARBA" id="ARBA00022553"/>
    </source>
</evidence>
<dbReference type="InterPro" id="IPR000719">
    <property type="entry name" value="Prot_kinase_dom"/>
</dbReference>
<dbReference type="SMART" id="SM00473">
    <property type="entry name" value="PAN_AP"/>
    <property type="match status" value="1"/>
</dbReference>
<keyword evidence="9 19" id="KW-0547">Nucleotide-binding</keyword>
<evidence type="ECO:0000256" key="17">
    <source>
        <dbReference type="ARBA" id="ARBA00047899"/>
    </source>
</evidence>
<evidence type="ECO:0000256" key="12">
    <source>
        <dbReference type="ARBA" id="ARBA00022989"/>
    </source>
</evidence>
<feature type="domain" description="Bulb-type lectin" evidence="22">
    <location>
        <begin position="1"/>
        <end position="72"/>
    </location>
</feature>
<keyword evidence="12" id="KW-1133">Transmembrane helix</keyword>
<keyword evidence="16" id="KW-0325">Glycoprotein</keyword>
<dbReference type="InterPro" id="IPR003609">
    <property type="entry name" value="Pan_app"/>
</dbReference>
<keyword evidence="7" id="KW-0732">Signal</keyword>
<dbReference type="SMART" id="SM00108">
    <property type="entry name" value="B_lectin"/>
    <property type="match status" value="1"/>
</dbReference>
<keyword evidence="3" id="KW-0245">EGF-like domain</keyword>
<dbReference type="PROSITE" id="PS50011">
    <property type="entry name" value="PROTEIN_KINASE_DOM"/>
    <property type="match status" value="1"/>
</dbReference>
<dbReference type="SMART" id="SM00220">
    <property type="entry name" value="S_TKc"/>
    <property type="match status" value="1"/>
</dbReference>
<evidence type="ECO:0000256" key="9">
    <source>
        <dbReference type="ARBA" id="ARBA00022741"/>
    </source>
</evidence>
<feature type="domain" description="Apple" evidence="23">
    <location>
        <begin position="252"/>
        <end position="337"/>
    </location>
</feature>
<keyword evidence="6" id="KW-0812">Transmembrane</keyword>
<dbReference type="InterPro" id="IPR036426">
    <property type="entry name" value="Bulb-type_lectin_dom_sf"/>
</dbReference>
<keyword evidence="11 19" id="KW-0067">ATP-binding</keyword>
<evidence type="ECO:0000256" key="10">
    <source>
        <dbReference type="ARBA" id="ARBA00022777"/>
    </source>
</evidence>
<dbReference type="PROSITE" id="PS50948">
    <property type="entry name" value="PAN"/>
    <property type="match status" value="1"/>
</dbReference>
<dbReference type="EC" id="2.7.11.1" evidence="19"/>
<evidence type="ECO:0000313" key="25">
    <source>
        <dbReference type="Proteomes" id="UP001634007"/>
    </source>
</evidence>
<dbReference type="InterPro" id="IPR008271">
    <property type="entry name" value="Ser/Thr_kinase_AS"/>
</dbReference>
<dbReference type="PROSITE" id="PS00107">
    <property type="entry name" value="PROTEIN_KINASE_ATP"/>
    <property type="match status" value="1"/>
</dbReference>
<gene>
    <name evidence="24" type="ORF">ACJRO7_007217</name>
</gene>
<evidence type="ECO:0000256" key="18">
    <source>
        <dbReference type="ARBA" id="ARBA00048679"/>
    </source>
</evidence>
<sequence>MVVWSANWTHPVGNQATLELTVEGDLILKDADGSVAWSTQTCGESVVGMKLTDTGNLVLFDKNNAVVWQSIDHPTDTLILGQKLRVGQKLTPSNIATNVNEQGLYSLSLTTEGLFAQVETDPPQVYYASRINFPDTSSGSNYVEFTQGHLELFLNYTRNGSLFSGYVSTAAVQFLKFESDGHLRVYQQFENEFFMAHDILTEYIGYCGYPLVCGRYGICEGHGICSCPDHYFRPIDYANPSLGCTGSIPSSCEAPQLESFLDVRGVSYFAVKTDPQGVADLGNLDEESCKKTCANNCSCRAALFQDVRDGSKHSRVCYLLSQVFSIKNESDLMHSTVLFLKVHKTTIEVAHSSKTILIKTITSSLGSLLAVVFLVAVIKGLYRRKGFEDVKEEKGVDEVEEVEEDYLDQVSGALMRFTYDNLKIITEDFDNRIGEGGFSSVYQGTLPEGKKVAVKQLNGSKKSFLAEVESIGNIHHVNLVRLIGFCAEKFHRLLVYEYIAKGSLNKWIFHKLYESSLLDWQQRMKIIFDIAKGLCYLHEECGWKIVHMDIKPQNILLNENFNAKIADFGLSKITDRDQSQIVTTMRGTPGYMAPEWLHATITEKVDVYSFGVVILEIVCGRKVFDRSQNQEDMYFLGVFKRKWEEGQLLDMIDKRSDDIHVMKMMRLAAWCLQVDFTKRPSLSMAIKVLEGVMEVPGDLDYNFSYLTLTNVSLRSGKKAVEFGITISVVPSVLSGPR</sequence>
<dbReference type="SUPFAM" id="SSF51110">
    <property type="entry name" value="alpha-D-mannose-specific plant lectins"/>
    <property type="match status" value="1"/>
</dbReference>
<dbReference type="GO" id="GO:0004674">
    <property type="term" value="F:protein serine/threonine kinase activity"/>
    <property type="evidence" value="ECO:0007669"/>
    <property type="project" value="UniProtKB-KW"/>
</dbReference>
<evidence type="ECO:0000256" key="14">
    <source>
        <dbReference type="ARBA" id="ARBA00023157"/>
    </source>
</evidence>
<evidence type="ECO:0000256" key="6">
    <source>
        <dbReference type="ARBA" id="ARBA00022692"/>
    </source>
</evidence>
<keyword evidence="15" id="KW-0675">Receptor</keyword>
<dbReference type="GO" id="GO:0016020">
    <property type="term" value="C:membrane"/>
    <property type="evidence" value="ECO:0007669"/>
    <property type="project" value="UniProtKB-SubCell"/>
</dbReference>
<evidence type="ECO:0000259" key="21">
    <source>
        <dbReference type="PROSITE" id="PS50011"/>
    </source>
</evidence>
<reference evidence="24 25" key="1">
    <citation type="submission" date="2024-11" db="EMBL/GenBank/DDBJ databases">
        <title>Chromosome-level genome assembly of Eucalyptus globulus Labill. provides insights into its genome evolution.</title>
        <authorList>
            <person name="Li X."/>
        </authorList>
    </citation>
    <scope>NUCLEOTIDE SEQUENCE [LARGE SCALE GENOMIC DNA]</scope>
    <source>
        <strain evidence="24">CL2024</strain>
        <tissue evidence="24">Fresh tender leaves</tissue>
    </source>
</reference>
<dbReference type="AlphaFoldDB" id="A0ABD3INK0"/>
<evidence type="ECO:0000256" key="5">
    <source>
        <dbReference type="ARBA" id="ARBA00022679"/>
    </source>
</evidence>
<dbReference type="Gene3D" id="1.10.510.10">
    <property type="entry name" value="Transferase(Phosphotransferase) domain 1"/>
    <property type="match status" value="1"/>
</dbReference>
<evidence type="ECO:0000256" key="3">
    <source>
        <dbReference type="ARBA" id="ARBA00022536"/>
    </source>
</evidence>
<dbReference type="PANTHER" id="PTHR47976">
    <property type="entry name" value="G-TYPE LECTIN S-RECEPTOR-LIKE SERINE/THREONINE-PROTEIN KINASE SD2-5"/>
    <property type="match status" value="1"/>
</dbReference>
<name>A0ABD3INK0_EUCGL</name>
<evidence type="ECO:0000256" key="20">
    <source>
        <dbReference type="PROSITE-ProRule" id="PRU10141"/>
    </source>
</evidence>
<evidence type="ECO:0000256" key="13">
    <source>
        <dbReference type="ARBA" id="ARBA00023136"/>
    </source>
</evidence>
<accession>A0ABD3INK0</accession>
<dbReference type="GO" id="GO:0030246">
    <property type="term" value="F:carbohydrate binding"/>
    <property type="evidence" value="ECO:0007669"/>
    <property type="project" value="UniProtKB-KW"/>
</dbReference>
<comment type="subcellular location">
    <subcellularLocation>
        <location evidence="1">Membrane</location>
        <topology evidence="1">Single-pass type I membrane protein</topology>
    </subcellularLocation>
</comment>
<comment type="caution">
    <text evidence="24">The sequence shown here is derived from an EMBL/GenBank/DDBJ whole genome shotgun (WGS) entry which is preliminary data.</text>
</comment>
<dbReference type="SUPFAM" id="SSF56112">
    <property type="entry name" value="Protein kinase-like (PK-like)"/>
    <property type="match status" value="1"/>
</dbReference>
<evidence type="ECO:0000256" key="11">
    <source>
        <dbReference type="ARBA" id="ARBA00022840"/>
    </source>
</evidence>
<evidence type="ECO:0000256" key="8">
    <source>
        <dbReference type="ARBA" id="ARBA00022734"/>
    </source>
</evidence>
<comment type="similarity">
    <text evidence="19">Belongs to the protein kinase superfamily. Ser/Thr protein kinase family.</text>
</comment>
<evidence type="ECO:0000256" key="1">
    <source>
        <dbReference type="ARBA" id="ARBA00004479"/>
    </source>
</evidence>
<keyword evidence="2 19" id="KW-0723">Serine/threonine-protein kinase</keyword>
<dbReference type="InterPro" id="IPR051343">
    <property type="entry name" value="G-type_lectin_kinases/EP1-like"/>
</dbReference>
<evidence type="ECO:0000259" key="23">
    <source>
        <dbReference type="PROSITE" id="PS50948"/>
    </source>
</evidence>
<evidence type="ECO:0000256" key="16">
    <source>
        <dbReference type="ARBA" id="ARBA00023180"/>
    </source>
</evidence>
<dbReference type="PROSITE" id="PS00108">
    <property type="entry name" value="PROTEIN_KINASE_ST"/>
    <property type="match status" value="1"/>
</dbReference>
<dbReference type="InterPro" id="IPR001480">
    <property type="entry name" value="Bulb-type_lectin_dom"/>
</dbReference>
<dbReference type="FunFam" id="1.10.510.10:FF:000248">
    <property type="entry name" value="S-receptor-like kinase 5"/>
    <property type="match status" value="1"/>
</dbReference>
<evidence type="ECO:0000313" key="24">
    <source>
        <dbReference type="EMBL" id="KAL3715443.1"/>
    </source>
</evidence>